<comment type="caution">
    <text evidence="3">The sequence shown here is derived from an EMBL/GenBank/DDBJ whole genome shotgun (WGS) entry which is preliminary data.</text>
</comment>
<dbReference type="GO" id="GO:0005634">
    <property type="term" value="C:nucleus"/>
    <property type="evidence" value="ECO:0007669"/>
    <property type="project" value="TreeGrafter"/>
</dbReference>
<gene>
    <name evidence="3" type="ORF">BTJ68_13425</name>
</gene>
<dbReference type="Proteomes" id="UP000194280">
    <property type="component" value="Unassembled WGS sequence"/>
</dbReference>
<dbReference type="InParanoid" id="A0A1Z5SPS4"/>
<reference evidence="3 4" key="1">
    <citation type="submission" date="2017-01" db="EMBL/GenBank/DDBJ databases">
        <title>The recent genome duplication of the halophilic yeast Hortaea werneckii: insights from long-read sequencing.</title>
        <authorList>
            <person name="Sinha S."/>
            <person name="Flibotte S."/>
            <person name="Neira M."/>
            <person name="Lenassi M."/>
            <person name="Gostincar C."/>
            <person name="Stajich J.E."/>
            <person name="Nislow C.E."/>
        </authorList>
    </citation>
    <scope>NUCLEOTIDE SEQUENCE [LARGE SCALE GENOMIC DNA]</scope>
    <source>
        <strain evidence="3 4">EXF-2000</strain>
    </source>
</reference>
<feature type="region of interest" description="Disordered" evidence="2">
    <location>
        <begin position="1"/>
        <end position="55"/>
    </location>
</feature>
<dbReference type="GO" id="GO:0006274">
    <property type="term" value="P:DNA replication termination"/>
    <property type="evidence" value="ECO:0007669"/>
    <property type="project" value="TreeGrafter"/>
</dbReference>
<dbReference type="CDD" id="cd16653">
    <property type="entry name" value="RING-like_Rtf2"/>
    <property type="match status" value="1"/>
</dbReference>
<dbReference type="InterPro" id="IPR006735">
    <property type="entry name" value="Rtf2"/>
</dbReference>
<comment type="similarity">
    <text evidence="1">Belongs to the rtf2 family.</text>
</comment>
<dbReference type="PANTHER" id="PTHR12775:SF0">
    <property type="entry name" value="REPLICATION TERMINATION FACTOR 2"/>
    <property type="match status" value="1"/>
</dbReference>
<proteinExistence type="inferred from homology"/>
<protein>
    <submittedName>
        <fullName evidence="3">Uncharacterized protein</fullName>
    </submittedName>
</protein>
<name>A0A1Z5SPS4_HORWE</name>
<evidence type="ECO:0000313" key="3">
    <source>
        <dbReference type="EMBL" id="OTA22717.1"/>
    </source>
</evidence>
<feature type="compositionally biased region" description="Basic and acidic residues" evidence="2">
    <location>
        <begin position="257"/>
        <end position="274"/>
    </location>
</feature>
<dbReference type="OrthoDB" id="247013at2759"/>
<feature type="compositionally biased region" description="Polar residues" evidence="2">
    <location>
        <begin position="32"/>
        <end position="48"/>
    </location>
</feature>
<evidence type="ECO:0000256" key="2">
    <source>
        <dbReference type="SAM" id="MobiDB-lite"/>
    </source>
</evidence>
<feature type="compositionally biased region" description="Polar residues" evidence="2">
    <location>
        <begin position="212"/>
        <end position="233"/>
    </location>
</feature>
<keyword evidence="4" id="KW-1185">Reference proteome</keyword>
<dbReference type="VEuPathDB" id="FungiDB:BTJ68_13425"/>
<dbReference type="PANTHER" id="PTHR12775">
    <property type="entry name" value="PROTEIN C20ORF43 HOMOLOG"/>
    <property type="match status" value="1"/>
</dbReference>
<feature type="region of interest" description="Disordered" evidence="2">
    <location>
        <begin position="191"/>
        <end position="307"/>
    </location>
</feature>
<organism evidence="3 4">
    <name type="scientific">Hortaea werneckii EXF-2000</name>
    <dbReference type="NCBI Taxonomy" id="1157616"/>
    <lineage>
        <taxon>Eukaryota</taxon>
        <taxon>Fungi</taxon>
        <taxon>Dikarya</taxon>
        <taxon>Ascomycota</taxon>
        <taxon>Pezizomycotina</taxon>
        <taxon>Dothideomycetes</taxon>
        <taxon>Dothideomycetidae</taxon>
        <taxon>Mycosphaerellales</taxon>
        <taxon>Teratosphaeriaceae</taxon>
        <taxon>Hortaea</taxon>
    </lineage>
</organism>
<dbReference type="STRING" id="1157616.A0A1Z5SPS4"/>
<evidence type="ECO:0000256" key="1">
    <source>
        <dbReference type="ARBA" id="ARBA00009885"/>
    </source>
</evidence>
<dbReference type="AlphaFoldDB" id="A0A1Z5SPS4"/>
<dbReference type="Pfam" id="PF04641">
    <property type="entry name" value="Rtf2"/>
    <property type="match status" value="1"/>
</dbReference>
<feature type="compositionally biased region" description="Basic and acidic residues" evidence="2">
    <location>
        <begin position="10"/>
        <end position="19"/>
    </location>
</feature>
<dbReference type="EMBL" id="MUNK01000348">
    <property type="protein sequence ID" value="OTA22717.1"/>
    <property type="molecule type" value="Genomic_DNA"/>
</dbReference>
<sequence>MGNDGGSIPTRRELVKEAARNPTTSELKESQNEQQEYHWTTDPVSNKPLSRPIVSDSNGKLYNKDTILEYLVEGAYKEDAERITNGAIKSLKDIVEVKFDVDEEATATDKQEIWKCPVTGDKLGPGSKAAYIVPCGHAFSGSAIKEVSGEKCLTCDTAYASNDIIPILPTSETDVARLQLRIKTLQEKGLAHSLKKASGGNKKRKKKDEASTTDTNGVDTTSSQDQAKTSTKSADAKDNDDNSRNIKNSSAATIAAKVKEEQERSKKRKLESDNVRSLFSQRDKDASNGKNGDFMTRGYSVFSATKR</sequence>
<accession>A0A1Z5SPS4</accession>
<feature type="compositionally biased region" description="Basic and acidic residues" evidence="2">
    <location>
        <begin position="234"/>
        <end position="244"/>
    </location>
</feature>
<evidence type="ECO:0000313" key="4">
    <source>
        <dbReference type="Proteomes" id="UP000194280"/>
    </source>
</evidence>
<dbReference type="InterPro" id="IPR027799">
    <property type="entry name" value="Rtf2_RING-finger"/>
</dbReference>